<sequence>MPSLRDLSLERDQELNQLRARINQLGKTGKKEANDFVGSNISSEPVYDTVIQTGQSSNATNSFVQETIQKTKQKESGQPYIIPQKNEHQRNIDKICETSDLKAKLAPIMEVLEKKTNEKIKGIIRKRVLQEPDRDNDDSG</sequence>
<keyword evidence="2" id="KW-1185">Reference proteome</keyword>
<organism evidence="1 2">
    <name type="scientific">Saccharomyces pastorianus</name>
    <name type="common">Lager yeast</name>
    <name type="synonym">Saccharomyces cerevisiae x Saccharomyces eubayanus</name>
    <dbReference type="NCBI Taxonomy" id="27292"/>
    <lineage>
        <taxon>Eukaryota</taxon>
        <taxon>Fungi</taxon>
        <taxon>Dikarya</taxon>
        <taxon>Ascomycota</taxon>
        <taxon>Saccharomycotina</taxon>
        <taxon>Saccharomycetes</taxon>
        <taxon>Saccharomycetales</taxon>
        <taxon>Saccharomycetaceae</taxon>
        <taxon>Saccharomyces</taxon>
    </lineage>
</organism>
<dbReference type="OrthoDB" id="4062707at2759"/>
<reference evidence="1 2" key="1">
    <citation type="journal article" date="2019" name="BMC Genomics">
        <title>Chromosome level assembly and comparative genome analysis confirm lager-brewing yeasts originated from a single hybridization.</title>
        <authorList>
            <person name="Salazar A.N."/>
            <person name="Gorter de Vries A.R."/>
            <person name="van den Broek M."/>
            <person name="Brouwers N."/>
            <person name="de la Torre Cortes P."/>
            <person name="Kuijpers N.G.A."/>
            <person name="Daran J.G."/>
            <person name="Abeel T."/>
        </authorList>
    </citation>
    <scope>NUCLEOTIDE SEQUENCE [LARGE SCALE GENOMIC DNA]</scope>
    <source>
        <strain evidence="1 2">CBS 1483</strain>
    </source>
</reference>
<dbReference type="AlphaFoldDB" id="A0A6C1DNN3"/>
<accession>A0A6C1DNN3</accession>
<protein>
    <submittedName>
        <fullName evidence="1">Splicing factor</fullName>
    </submittedName>
</protein>
<proteinExistence type="predicted"/>
<evidence type="ECO:0000313" key="1">
    <source>
        <dbReference type="EMBL" id="QID78183.1"/>
    </source>
</evidence>
<gene>
    <name evidence="1" type="primary">NTC20</name>
    <name evidence="1" type="ORF">GRS66_000386</name>
</gene>
<dbReference type="Proteomes" id="UP000501346">
    <property type="component" value="Chromosome ScII"/>
</dbReference>
<dbReference type="EMBL" id="CP048984">
    <property type="protein sequence ID" value="QID78183.1"/>
    <property type="molecule type" value="Genomic_DNA"/>
</dbReference>
<name>A0A6C1DNN3_SACPS</name>
<evidence type="ECO:0000313" key="2">
    <source>
        <dbReference type="Proteomes" id="UP000501346"/>
    </source>
</evidence>